<dbReference type="SUPFAM" id="SSF52540">
    <property type="entry name" value="P-loop containing nucleoside triphosphate hydrolases"/>
    <property type="match status" value="1"/>
</dbReference>
<dbReference type="Pfam" id="PF00005">
    <property type="entry name" value="ABC_tran"/>
    <property type="match status" value="1"/>
</dbReference>
<dbReference type="PROSITE" id="PS00211">
    <property type="entry name" value="ABC_TRANSPORTER_1"/>
    <property type="match status" value="1"/>
</dbReference>
<feature type="domain" description="ABC transporter" evidence="6">
    <location>
        <begin position="5"/>
        <end position="236"/>
    </location>
</feature>
<reference evidence="7 8" key="1">
    <citation type="submission" date="2020-09" db="EMBL/GenBank/DDBJ databases">
        <title>Novel species in genus Gordonia.</title>
        <authorList>
            <person name="Zhang G."/>
        </authorList>
    </citation>
    <scope>NUCLEOTIDE SEQUENCE [LARGE SCALE GENOMIC DNA]</scope>
    <source>
        <strain evidence="7 8">ON-33</strain>
    </source>
</reference>
<comment type="similarity">
    <text evidence="1">Belongs to the ABC transporter superfamily.</text>
</comment>
<dbReference type="PANTHER" id="PTHR43820">
    <property type="entry name" value="HIGH-AFFINITY BRANCHED-CHAIN AMINO ACID TRANSPORT ATP-BINDING PROTEIN LIVF"/>
    <property type="match status" value="1"/>
</dbReference>
<dbReference type="GO" id="GO:0005524">
    <property type="term" value="F:ATP binding"/>
    <property type="evidence" value="ECO:0007669"/>
    <property type="project" value="UniProtKB-KW"/>
</dbReference>
<keyword evidence="8" id="KW-1185">Reference proteome</keyword>
<evidence type="ECO:0000256" key="4">
    <source>
        <dbReference type="ARBA" id="ARBA00022840"/>
    </source>
</evidence>
<evidence type="ECO:0000313" key="8">
    <source>
        <dbReference type="Proteomes" id="UP000602395"/>
    </source>
</evidence>
<protein>
    <submittedName>
        <fullName evidence="7">ATP-binding cassette domain-containing protein</fullName>
    </submittedName>
</protein>
<comment type="caution">
    <text evidence="7">The sequence shown here is derived from an EMBL/GenBank/DDBJ whole genome shotgun (WGS) entry which is preliminary data.</text>
</comment>
<proteinExistence type="inferred from homology"/>
<dbReference type="InterPro" id="IPR003439">
    <property type="entry name" value="ABC_transporter-like_ATP-bd"/>
</dbReference>
<dbReference type="InterPro" id="IPR003593">
    <property type="entry name" value="AAA+_ATPase"/>
</dbReference>
<evidence type="ECO:0000256" key="2">
    <source>
        <dbReference type="ARBA" id="ARBA00022448"/>
    </source>
</evidence>
<name>A0ABR7W9W3_9ACTN</name>
<dbReference type="InterPro" id="IPR027417">
    <property type="entry name" value="P-loop_NTPase"/>
</dbReference>
<dbReference type="PROSITE" id="PS50893">
    <property type="entry name" value="ABC_TRANSPORTER_2"/>
    <property type="match status" value="1"/>
</dbReference>
<evidence type="ECO:0000259" key="6">
    <source>
        <dbReference type="PROSITE" id="PS50893"/>
    </source>
</evidence>
<dbReference type="RefSeq" id="WP_190266489.1">
    <property type="nucleotide sequence ID" value="NZ_BAABAD010000005.1"/>
</dbReference>
<keyword evidence="2" id="KW-0813">Transport</keyword>
<dbReference type="SMART" id="SM00382">
    <property type="entry name" value="AAA"/>
    <property type="match status" value="1"/>
</dbReference>
<evidence type="ECO:0000256" key="1">
    <source>
        <dbReference type="ARBA" id="ARBA00005417"/>
    </source>
</evidence>
<evidence type="ECO:0000256" key="3">
    <source>
        <dbReference type="ARBA" id="ARBA00022741"/>
    </source>
</evidence>
<dbReference type="Proteomes" id="UP000602395">
    <property type="component" value="Unassembled WGS sequence"/>
</dbReference>
<organism evidence="7 8">
    <name type="scientific">Gordonia hankookensis</name>
    <dbReference type="NCBI Taxonomy" id="589403"/>
    <lineage>
        <taxon>Bacteria</taxon>
        <taxon>Bacillati</taxon>
        <taxon>Actinomycetota</taxon>
        <taxon>Actinomycetes</taxon>
        <taxon>Mycobacteriales</taxon>
        <taxon>Gordoniaceae</taxon>
        <taxon>Gordonia</taxon>
    </lineage>
</organism>
<dbReference type="EMBL" id="JACWMS010000002">
    <property type="protein sequence ID" value="MBD1319600.1"/>
    <property type="molecule type" value="Genomic_DNA"/>
</dbReference>
<evidence type="ECO:0000313" key="7">
    <source>
        <dbReference type="EMBL" id="MBD1319600.1"/>
    </source>
</evidence>
<keyword evidence="5" id="KW-0029">Amino-acid transport</keyword>
<keyword evidence="4 7" id="KW-0067">ATP-binding</keyword>
<dbReference type="InterPro" id="IPR052156">
    <property type="entry name" value="BCAA_Transport_ATP-bd_LivF"/>
</dbReference>
<dbReference type="Gene3D" id="3.40.50.300">
    <property type="entry name" value="P-loop containing nucleotide triphosphate hydrolases"/>
    <property type="match status" value="1"/>
</dbReference>
<keyword evidence="3" id="KW-0547">Nucleotide-binding</keyword>
<dbReference type="PANTHER" id="PTHR43820:SF4">
    <property type="entry name" value="HIGH-AFFINITY BRANCHED-CHAIN AMINO ACID TRANSPORT ATP-BINDING PROTEIN LIVF"/>
    <property type="match status" value="1"/>
</dbReference>
<evidence type="ECO:0000256" key="5">
    <source>
        <dbReference type="ARBA" id="ARBA00022970"/>
    </source>
</evidence>
<gene>
    <name evidence="7" type="ORF">IDF66_08365</name>
</gene>
<sequence length="255" mass="27050">MTTVLRCDGLQAGYAKGRPCVRDLDLEVHRSEVLALLGPNGAGKTTTLLTLAGLLPGLGGTVEVDGTVVKAGHARAASRAGLVLVPDNRELFTTLTVEENLRLAVRARRRWTAERDAILDYFPGLRDRLRVQAGALSGGEQQMLAIGRALAQHPGVLLIDELSMGLAPVIVERLLPVMRQVADETGTAVILVEQHVHLALEVADTALVLRHGVNVLQGDARTLAATPELIEQAYLGVHDGKGGSTDPLVPADSVQ</sequence>
<dbReference type="InterPro" id="IPR017871">
    <property type="entry name" value="ABC_transporter-like_CS"/>
</dbReference>
<accession>A0ABR7W9W3</accession>